<sequence length="181" mass="20426">MDCNTPLSTEAVLRKNDPLIFHVRKKTCTKQRTIKFLLTSASLTAPILDKLNSRTDHLPLSLEAAICVYVTGYCIFKYGQHDVFCSDCYNKSVTLSSNACYLRLIKHLGSGWVQTSAWNFMTAIKVSIVFSSPIAMLTDLHSYRHQLFGISGNDLLHSLGQFIIFRFSDNVQELQCYGSNM</sequence>
<evidence type="ECO:0000313" key="2">
    <source>
        <dbReference type="Proteomes" id="UP000076858"/>
    </source>
</evidence>
<keyword evidence="2" id="KW-1185">Reference proteome</keyword>
<dbReference type="EMBL" id="LRGB01003012">
    <property type="protein sequence ID" value="KZS05065.1"/>
    <property type="molecule type" value="Genomic_DNA"/>
</dbReference>
<gene>
    <name evidence="1" type="ORF">APZ42_031843</name>
</gene>
<proteinExistence type="predicted"/>
<organism evidence="1 2">
    <name type="scientific">Daphnia magna</name>
    <dbReference type="NCBI Taxonomy" id="35525"/>
    <lineage>
        <taxon>Eukaryota</taxon>
        <taxon>Metazoa</taxon>
        <taxon>Ecdysozoa</taxon>
        <taxon>Arthropoda</taxon>
        <taxon>Crustacea</taxon>
        <taxon>Branchiopoda</taxon>
        <taxon>Diplostraca</taxon>
        <taxon>Cladocera</taxon>
        <taxon>Anomopoda</taxon>
        <taxon>Daphniidae</taxon>
        <taxon>Daphnia</taxon>
    </lineage>
</organism>
<comment type="caution">
    <text evidence="1">The sequence shown here is derived from an EMBL/GenBank/DDBJ whole genome shotgun (WGS) entry which is preliminary data.</text>
</comment>
<name>A0A162DAN5_9CRUS</name>
<dbReference type="Proteomes" id="UP000076858">
    <property type="component" value="Unassembled WGS sequence"/>
</dbReference>
<reference evidence="1 2" key="1">
    <citation type="submission" date="2016-03" db="EMBL/GenBank/DDBJ databases">
        <title>EvidentialGene: Evidence-directed Construction of Genes on Genomes.</title>
        <authorList>
            <person name="Gilbert D.G."/>
            <person name="Choi J.-H."/>
            <person name="Mockaitis K."/>
            <person name="Colbourne J."/>
            <person name="Pfrender M."/>
        </authorList>
    </citation>
    <scope>NUCLEOTIDE SEQUENCE [LARGE SCALE GENOMIC DNA]</scope>
    <source>
        <strain evidence="1 2">Xinb3</strain>
        <tissue evidence="1">Complete organism</tissue>
    </source>
</reference>
<dbReference type="AlphaFoldDB" id="A0A162DAN5"/>
<protein>
    <submittedName>
        <fullName evidence="1">Uncharacterized protein</fullName>
    </submittedName>
</protein>
<accession>A0A162DAN5</accession>
<evidence type="ECO:0000313" key="1">
    <source>
        <dbReference type="EMBL" id="KZS05065.1"/>
    </source>
</evidence>